<dbReference type="InterPro" id="IPR006016">
    <property type="entry name" value="UspA"/>
</dbReference>
<dbReference type="KEGG" id="lga:LGAS_1231"/>
<evidence type="ECO:0000259" key="3">
    <source>
        <dbReference type="Pfam" id="PF00582"/>
    </source>
</evidence>
<proteinExistence type="inferred from homology"/>
<dbReference type="InterPro" id="IPR014729">
    <property type="entry name" value="Rossmann-like_a/b/a_fold"/>
</dbReference>
<feature type="domain" description="UspA" evidence="3">
    <location>
        <begin position="8"/>
        <end position="147"/>
    </location>
</feature>
<sequence length="162" mass="18017">MINMLKQYQHIQVAVDGSKEADVAFSKAVEVAKRNGATLEILHVVDTRAFQDVSSFDSAMVEQVSEEAKTKIEEYYNRAKDAGVKNVHYSIEFGSPKNIIAHEFPEEHNIDLIILGATGLNAVERLLIGSITEYVTRTAACDVLVIRQPAAQNEDIKKNQEN</sequence>
<accession>A0A805ZIA2</accession>
<dbReference type="Pfam" id="PF00582">
    <property type="entry name" value="Usp"/>
    <property type="match status" value="1"/>
</dbReference>
<evidence type="ECO:0000313" key="4">
    <source>
        <dbReference type="EMBL" id="ABJ60600.1"/>
    </source>
</evidence>
<dbReference type="AlphaFoldDB" id="A0A805ZIA2"/>
<keyword evidence="2" id="KW-0963">Cytoplasm</keyword>
<dbReference type="EMBL" id="CP000413">
    <property type="protein sequence ID" value="ABJ60600.1"/>
    <property type="molecule type" value="Genomic_DNA"/>
</dbReference>
<organism evidence="4 5">
    <name type="scientific">Lactobacillus gasseri (strain ATCC 33323 / DSM 20243 / BCRC 14619 / CIP 102991 / JCM 1131 / KCTC 3163 / NCIMB 11718 / NCTC 13722 / AM63)</name>
    <dbReference type="NCBI Taxonomy" id="324831"/>
    <lineage>
        <taxon>Bacteria</taxon>
        <taxon>Bacillati</taxon>
        <taxon>Bacillota</taxon>
        <taxon>Bacilli</taxon>
        <taxon>Lactobacillales</taxon>
        <taxon>Lactobacillaceae</taxon>
        <taxon>Lactobacillus</taxon>
    </lineage>
</organism>
<dbReference type="Proteomes" id="UP000000664">
    <property type="component" value="Chromosome"/>
</dbReference>
<protein>
    <recommendedName>
        <fullName evidence="2">Universal stress protein</fullName>
    </recommendedName>
</protein>
<dbReference type="GO" id="GO:0005737">
    <property type="term" value="C:cytoplasm"/>
    <property type="evidence" value="ECO:0007669"/>
    <property type="project" value="UniProtKB-SubCell"/>
</dbReference>
<dbReference type="PIRSF" id="PIRSF006276">
    <property type="entry name" value="UspA"/>
    <property type="match status" value="1"/>
</dbReference>
<dbReference type="SUPFAM" id="SSF52402">
    <property type="entry name" value="Adenine nucleotide alpha hydrolases-like"/>
    <property type="match status" value="1"/>
</dbReference>
<dbReference type="PANTHER" id="PTHR46268:SF6">
    <property type="entry name" value="UNIVERSAL STRESS PROTEIN UP12"/>
    <property type="match status" value="1"/>
</dbReference>
<evidence type="ECO:0000313" key="5">
    <source>
        <dbReference type="Proteomes" id="UP000000664"/>
    </source>
</evidence>
<dbReference type="CDD" id="cd00293">
    <property type="entry name" value="USP-like"/>
    <property type="match status" value="1"/>
</dbReference>
<reference evidence="4 5" key="1">
    <citation type="journal article" date="2006" name="Proc. Natl. Acad. Sci. U.S.A.">
        <title>Comparative genomics of the lactic acid bacteria.</title>
        <authorList>
            <person name="Makarova K."/>
            <person name="Slesarev A."/>
            <person name="Wolf Y."/>
            <person name="Sorokin A."/>
            <person name="Mirkin B."/>
            <person name="Koonin E."/>
            <person name="Pavlov A."/>
            <person name="Pavlova N."/>
            <person name="Karamychev V."/>
            <person name="Polouchine N."/>
            <person name="Shakhova V."/>
            <person name="Grigoriev I."/>
            <person name="Lou Y."/>
            <person name="Rohksar D."/>
            <person name="Lucas S."/>
            <person name="Huang K."/>
            <person name="Goodstein D.M."/>
            <person name="Hawkins T."/>
            <person name="Plengvidhya V."/>
            <person name="Welker D."/>
            <person name="Hughes J."/>
            <person name="Goh Y."/>
            <person name="Benson A."/>
            <person name="Baldwin K."/>
            <person name="Lee J.H."/>
            <person name="Diaz-Muniz I."/>
            <person name="Dosti B."/>
            <person name="Smeianov V."/>
            <person name="Wechter W."/>
            <person name="Barabote R."/>
            <person name="Lorca G."/>
            <person name="Altermann E."/>
            <person name="Barrangou R."/>
            <person name="Ganesan B."/>
            <person name="Xie Y."/>
            <person name="Rawsthorne H."/>
            <person name="Tamir D."/>
            <person name="Parker C."/>
            <person name="Breidt F."/>
            <person name="Broadbent J."/>
            <person name="Hutkins R."/>
            <person name="O'Sullivan D."/>
            <person name="Steele J."/>
            <person name="Unlu G."/>
            <person name="Saier M."/>
            <person name="Klaenhammer T."/>
            <person name="Richardson P."/>
            <person name="Kozyavkin S."/>
            <person name="Weimer B."/>
            <person name="Mills D."/>
        </authorList>
    </citation>
    <scope>NUCLEOTIDE SEQUENCE [LARGE SCALE GENOMIC DNA]</scope>
    <source>
        <strain evidence="5">ATCC 33323 / DSM 20243 / BCRC 14619 / CIP 102991 / JCM 1131 / KCTC 3163 / NCIMB 11718 / NCTC 13722 / AM63</strain>
    </source>
</reference>
<dbReference type="PANTHER" id="PTHR46268">
    <property type="entry name" value="STRESS RESPONSE PROTEIN NHAX"/>
    <property type="match status" value="1"/>
</dbReference>
<comment type="subcellular location">
    <subcellularLocation>
        <location evidence="2">Cytoplasm</location>
    </subcellularLocation>
</comment>
<dbReference type="InterPro" id="IPR006015">
    <property type="entry name" value="Universal_stress_UspA"/>
</dbReference>
<evidence type="ECO:0000256" key="1">
    <source>
        <dbReference type="ARBA" id="ARBA00008791"/>
    </source>
</evidence>
<evidence type="ECO:0000256" key="2">
    <source>
        <dbReference type="PIRNR" id="PIRNR006276"/>
    </source>
</evidence>
<dbReference type="Gene3D" id="3.40.50.620">
    <property type="entry name" value="HUPs"/>
    <property type="match status" value="1"/>
</dbReference>
<dbReference type="PRINTS" id="PR01438">
    <property type="entry name" value="UNVRSLSTRESS"/>
</dbReference>
<name>A0A805ZIA2_LACGA</name>
<gene>
    <name evidence="4" type="ordered locus">LGAS_1231</name>
</gene>
<comment type="similarity">
    <text evidence="1 2">Belongs to the universal stress protein A family.</text>
</comment>